<dbReference type="PROSITE" id="PS00583">
    <property type="entry name" value="PFKB_KINASES_1"/>
    <property type="match status" value="1"/>
</dbReference>
<evidence type="ECO:0000256" key="1">
    <source>
        <dbReference type="ARBA" id="ARBA00022679"/>
    </source>
</evidence>
<sequence length="361" mass="38737">MLTMKNQTYRVYEAIKLDPLASQQALADRLGMSRESVAGHIMQLTRQGYILGKGYLLAEQNTYVVIGGANVDINGHSSAVLTTHDSNPGTISQSPGGVGRNIAENLARLGEHVHLIASIGLDQRGNWLIEQTRASGVETHNILRHDTLPTGTYLAINNDSGQLQAAIADMRIIDTLDAQKLSSKQALLQSAYSIIIDANLSSDTIEWLARQSLSAQLVADAVSTAKAPRLRPILAKLTLLKVNQDEARAILDSNETDPNKLAKALLDAGVDEVLLSLGSQGVLFTSAEHSQQKICYPTVPVSDTGAGDALLAGYLSACQQNKSLDDSLSFALACAAMTLESAHANYPELTVQNVTQWIEKL</sequence>
<dbReference type="AlphaFoldDB" id="A0A859D4H1"/>
<dbReference type="GO" id="GO:0016301">
    <property type="term" value="F:kinase activity"/>
    <property type="evidence" value="ECO:0007669"/>
    <property type="project" value="UniProtKB-KW"/>
</dbReference>
<proteinExistence type="predicted"/>
<keyword evidence="1" id="KW-0808">Transferase</keyword>
<dbReference type="InterPro" id="IPR011611">
    <property type="entry name" value="PfkB_dom"/>
</dbReference>
<protein>
    <submittedName>
        <fullName evidence="4">HTH/ YeiC_kinase_like domain-containing protein</fullName>
    </submittedName>
</protein>
<dbReference type="Proteomes" id="UP000509371">
    <property type="component" value="Chromosome"/>
</dbReference>
<dbReference type="PANTHER" id="PTHR10584">
    <property type="entry name" value="SUGAR KINASE"/>
    <property type="match status" value="1"/>
</dbReference>
<gene>
    <name evidence="4" type="ORF">MP3633_3463</name>
</gene>
<dbReference type="SUPFAM" id="SSF53613">
    <property type="entry name" value="Ribokinase-like"/>
    <property type="match status" value="1"/>
</dbReference>
<dbReference type="Gene3D" id="3.40.1190.20">
    <property type="match status" value="1"/>
</dbReference>
<dbReference type="Pfam" id="PF13412">
    <property type="entry name" value="HTH_24"/>
    <property type="match status" value="1"/>
</dbReference>
<dbReference type="InterPro" id="IPR029056">
    <property type="entry name" value="Ribokinase-like"/>
</dbReference>
<evidence type="ECO:0000313" key="4">
    <source>
        <dbReference type="EMBL" id="QKK82190.1"/>
    </source>
</evidence>
<reference evidence="4 5" key="1">
    <citation type="submission" date="2020-06" db="EMBL/GenBank/DDBJ databases">
        <authorList>
            <person name="Voronona O.L."/>
            <person name="Aksenova E.I."/>
            <person name="Kunda M.S."/>
            <person name="Semenov A.N."/>
            <person name="Ryzhova N."/>
        </authorList>
    </citation>
    <scope>NUCLEOTIDE SEQUENCE [LARGE SCALE GENOMIC DNA]</scope>
    <source>
        <strain evidence="4 5">MPKMM3633</strain>
    </source>
</reference>
<dbReference type="PANTHER" id="PTHR10584:SF166">
    <property type="entry name" value="RIBOKINASE"/>
    <property type="match status" value="1"/>
</dbReference>
<keyword evidence="2 4" id="KW-0418">Kinase</keyword>
<evidence type="ECO:0000259" key="3">
    <source>
        <dbReference type="Pfam" id="PF00294"/>
    </source>
</evidence>
<dbReference type="CDD" id="cd01941">
    <property type="entry name" value="YeiC_kinase_like"/>
    <property type="match status" value="1"/>
</dbReference>
<dbReference type="EMBL" id="CP054301">
    <property type="protein sequence ID" value="QKK82190.1"/>
    <property type="molecule type" value="Genomic_DNA"/>
</dbReference>
<evidence type="ECO:0000256" key="2">
    <source>
        <dbReference type="ARBA" id="ARBA00022777"/>
    </source>
</evidence>
<evidence type="ECO:0000313" key="5">
    <source>
        <dbReference type="Proteomes" id="UP000509371"/>
    </source>
</evidence>
<accession>A0A859D4H1</accession>
<feature type="domain" description="Carbohydrate kinase PfkB" evidence="3">
    <location>
        <begin position="63"/>
        <end position="347"/>
    </location>
</feature>
<dbReference type="InterPro" id="IPR036390">
    <property type="entry name" value="WH_DNA-bd_sf"/>
</dbReference>
<organism evidence="4 5">
    <name type="scientific">Marinomonas primoryensis</name>
    <dbReference type="NCBI Taxonomy" id="178399"/>
    <lineage>
        <taxon>Bacteria</taxon>
        <taxon>Pseudomonadati</taxon>
        <taxon>Pseudomonadota</taxon>
        <taxon>Gammaproteobacteria</taxon>
        <taxon>Oceanospirillales</taxon>
        <taxon>Oceanospirillaceae</taxon>
        <taxon>Marinomonas</taxon>
    </lineage>
</organism>
<dbReference type="InterPro" id="IPR002173">
    <property type="entry name" value="Carboh/pur_kinase_PfkB_CS"/>
</dbReference>
<dbReference type="Pfam" id="PF00294">
    <property type="entry name" value="PfkB"/>
    <property type="match status" value="1"/>
</dbReference>
<dbReference type="SUPFAM" id="SSF46785">
    <property type="entry name" value="Winged helix' DNA-binding domain"/>
    <property type="match status" value="1"/>
</dbReference>
<name>A0A859D4H1_9GAMM</name>
<dbReference type="KEGG" id="mpri:MP3633_3463"/>